<accession>A0A0G8MUB5</accession>
<dbReference type="OrthoDB" id="6058047at2"/>
<reference evidence="2" key="1">
    <citation type="submission" date="2020-07" db="EMBL/GenBank/DDBJ databases">
        <authorList>
            <person name="Pothier F. J."/>
        </authorList>
    </citation>
    <scope>NUCLEOTIDE SEQUENCE</scope>
    <source>
        <strain evidence="2">CFBP 8129</strain>
    </source>
</reference>
<protein>
    <recommendedName>
        <fullName evidence="1">Phasin domain-containing protein</fullName>
    </recommendedName>
</protein>
<dbReference type="GeneID" id="55513320"/>
<feature type="domain" description="Phasin" evidence="1">
    <location>
        <begin position="5"/>
        <end position="105"/>
    </location>
</feature>
<evidence type="ECO:0000313" key="2">
    <source>
        <dbReference type="EMBL" id="CAD0352139.1"/>
    </source>
</evidence>
<sequence>MSAQFENGFSSFASAAARANQLAMEHAENAFGLQLKTLEQNVSATTSFFGEFAQARDLGAYQTLWPKGLQLARDNLERLASVNQEVVGLGLKASDALGQLAKQQFDANNEQASKGNTRRK</sequence>
<name>A0A0G8MUB5_9XANT</name>
<dbReference type="EMBL" id="LR828253">
    <property type="protein sequence ID" value="CAD0352144.1"/>
    <property type="molecule type" value="Genomic_DNA"/>
</dbReference>
<dbReference type="EMBL" id="LR828253">
    <property type="protein sequence ID" value="CAD0352139.1"/>
    <property type="molecule type" value="Genomic_DNA"/>
</dbReference>
<dbReference type="Pfam" id="PF09361">
    <property type="entry name" value="Phasin_2"/>
    <property type="match status" value="1"/>
</dbReference>
<gene>
    <name evidence="2" type="ORF">CFBP8129_37510</name>
</gene>
<evidence type="ECO:0000259" key="1">
    <source>
        <dbReference type="Pfam" id="PF09361"/>
    </source>
</evidence>
<dbReference type="AlphaFoldDB" id="A0A0G8MUB5"/>
<dbReference type="InterPro" id="IPR018968">
    <property type="entry name" value="Phasin"/>
</dbReference>
<proteinExistence type="predicted"/>
<dbReference type="RefSeq" id="WP_006450461.1">
    <property type="nucleotide sequence ID" value="NZ_CP018728.1"/>
</dbReference>
<organism evidence="2">
    <name type="scientific">Xanthomonas hortorum pv. gardneri</name>
    <dbReference type="NCBI Taxonomy" id="2754056"/>
    <lineage>
        <taxon>Bacteria</taxon>
        <taxon>Pseudomonadati</taxon>
        <taxon>Pseudomonadota</taxon>
        <taxon>Gammaproteobacteria</taxon>
        <taxon>Lysobacterales</taxon>
        <taxon>Lysobacteraceae</taxon>
        <taxon>Xanthomonas</taxon>
    </lineage>
</organism>